<feature type="transmembrane region" description="Helical" evidence="5">
    <location>
        <begin position="54"/>
        <end position="73"/>
    </location>
</feature>
<dbReference type="SMART" id="SM00283">
    <property type="entry name" value="MA"/>
    <property type="match status" value="1"/>
</dbReference>
<dbReference type="Pfam" id="PF00015">
    <property type="entry name" value="MCPsignal"/>
    <property type="match status" value="1"/>
</dbReference>
<keyword evidence="8" id="KW-1185">Reference proteome</keyword>
<dbReference type="Gene3D" id="1.10.287.950">
    <property type="entry name" value="Methyl-accepting chemotaxis protein"/>
    <property type="match status" value="1"/>
</dbReference>
<dbReference type="InterPro" id="IPR004090">
    <property type="entry name" value="Chemotax_Me-accpt_rcpt"/>
</dbReference>
<dbReference type="PANTHER" id="PTHR32089">
    <property type="entry name" value="METHYL-ACCEPTING CHEMOTAXIS PROTEIN MCPB"/>
    <property type="match status" value="1"/>
</dbReference>
<keyword evidence="1 3" id="KW-0807">Transducer</keyword>
<dbReference type="RefSeq" id="WP_261402390.1">
    <property type="nucleotide sequence ID" value="NZ_CP081869.1"/>
</dbReference>
<proteinExistence type="inferred from homology"/>
<dbReference type="AlphaFoldDB" id="A0A9E6R7M4"/>
<evidence type="ECO:0000256" key="4">
    <source>
        <dbReference type="SAM" id="Coils"/>
    </source>
</evidence>
<evidence type="ECO:0000256" key="5">
    <source>
        <dbReference type="SAM" id="Phobius"/>
    </source>
</evidence>
<dbReference type="GO" id="GO:0006935">
    <property type="term" value="P:chemotaxis"/>
    <property type="evidence" value="ECO:0007669"/>
    <property type="project" value="InterPro"/>
</dbReference>
<evidence type="ECO:0000256" key="2">
    <source>
        <dbReference type="ARBA" id="ARBA00029447"/>
    </source>
</evidence>
<protein>
    <recommendedName>
        <fullName evidence="6">Methyl-accepting transducer domain-containing protein</fullName>
    </recommendedName>
</protein>
<dbReference type="SUPFAM" id="SSF58104">
    <property type="entry name" value="Methyl-accepting chemotaxis protein (MCP) signaling domain"/>
    <property type="match status" value="1"/>
</dbReference>
<keyword evidence="5" id="KW-0472">Membrane</keyword>
<evidence type="ECO:0000313" key="7">
    <source>
        <dbReference type="EMBL" id="QZN99334.1"/>
    </source>
</evidence>
<feature type="domain" description="Methyl-accepting transducer" evidence="6">
    <location>
        <begin position="138"/>
        <end position="367"/>
    </location>
</feature>
<dbReference type="EMBL" id="CP081869">
    <property type="protein sequence ID" value="QZN99334.1"/>
    <property type="molecule type" value="Genomic_DNA"/>
</dbReference>
<dbReference type="GO" id="GO:0007165">
    <property type="term" value="P:signal transduction"/>
    <property type="evidence" value="ECO:0007669"/>
    <property type="project" value="UniProtKB-KW"/>
</dbReference>
<gene>
    <name evidence="7" type="ORF">K6K41_21520</name>
</gene>
<dbReference type="GO" id="GO:0016020">
    <property type="term" value="C:membrane"/>
    <property type="evidence" value="ECO:0007669"/>
    <property type="project" value="InterPro"/>
</dbReference>
<keyword evidence="4" id="KW-0175">Coiled coil</keyword>
<evidence type="ECO:0000313" key="8">
    <source>
        <dbReference type="Proteomes" id="UP000825701"/>
    </source>
</evidence>
<feature type="coiled-coil region" evidence="4">
    <location>
        <begin position="75"/>
        <end position="102"/>
    </location>
</feature>
<organism evidence="7 8">
    <name type="scientific">Chenggangzhangella methanolivorans</name>
    <dbReference type="NCBI Taxonomy" id="1437009"/>
    <lineage>
        <taxon>Bacteria</taxon>
        <taxon>Pseudomonadati</taxon>
        <taxon>Pseudomonadota</taxon>
        <taxon>Alphaproteobacteria</taxon>
        <taxon>Hyphomicrobiales</taxon>
        <taxon>Methylopilaceae</taxon>
        <taxon>Chenggangzhangella</taxon>
    </lineage>
</organism>
<dbReference type="PROSITE" id="PS50111">
    <property type="entry name" value="CHEMOTAXIS_TRANSDUC_2"/>
    <property type="match status" value="1"/>
</dbReference>
<keyword evidence="5" id="KW-0812">Transmembrane</keyword>
<comment type="similarity">
    <text evidence="2">Belongs to the methyl-accepting chemotaxis (MCP) protein family.</text>
</comment>
<dbReference type="KEGG" id="cmet:K6K41_21520"/>
<dbReference type="GO" id="GO:0004888">
    <property type="term" value="F:transmembrane signaling receptor activity"/>
    <property type="evidence" value="ECO:0007669"/>
    <property type="project" value="InterPro"/>
</dbReference>
<evidence type="ECO:0000259" key="6">
    <source>
        <dbReference type="PROSITE" id="PS50111"/>
    </source>
</evidence>
<dbReference type="PANTHER" id="PTHR32089:SF112">
    <property type="entry name" value="LYSOZYME-LIKE PROTEIN-RELATED"/>
    <property type="match status" value="1"/>
</dbReference>
<dbReference type="Proteomes" id="UP000825701">
    <property type="component" value="Chromosome"/>
</dbReference>
<name>A0A9E6R7M4_9HYPH</name>
<evidence type="ECO:0000256" key="3">
    <source>
        <dbReference type="PROSITE-ProRule" id="PRU00284"/>
    </source>
</evidence>
<accession>A0A9E6R7M4</accession>
<dbReference type="PRINTS" id="PR00260">
    <property type="entry name" value="CHEMTRNSDUCR"/>
</dbReference>
<keyword evidence="5" id="KW-1133">Transmembrane helix</keyword>
<dbReference type="InterPro" id="IPR004089">
    <property type="entry name" value="MCPsignal_dom"/>
</dbReference>
<sequence>MHMYFFAMLAATACWCDWRPLVAFAAVTVFHHLILNYMNVAAVFPSDQPDIWRVALHSAIVFVQTAILAVVCIQAERLFARNAEALESAQSAEARAEALLGERTISAKSDEKRRKSLEGLLDMFGAEVSQLLSALRSRSTDLDSRSTDLARLTSDASTSAAEAARRAENASFDVEAVAGATSEIATSTDEMSRQIAATSQLIGSARSSALKTSQAIEMLAGEARSIAEVVDIIRGIADQTNLLALNATIEAARAGEAGRGFSVVATEVKSLADQSSRATEDVTRRIDAVSREICAAVDAIDSFSSRFNEMSTLGEAVAAAAEQQQAATREISRSASSVATGTRAVSEISRGSEGVAQQTSVAADRIRTDAADVLRATTELEQRIRGFIRDVAA</sequence>
<evidence type="ECO:0000256" key="1">
    <source>
        <dbReference type="ARBA" id="ARBA00023224"/>
    </source>
</evidence>
<reference evidence="7" key="1">
    <citation type="submission" date="2021-08" db="EMBL/GenBank/DDBJ databases">
        <authorList>
            <person name="Zhang H."/>
            <person name="Xu M."/>
            <person name="Yu Z."/>
            <person name="Yang L."/>
            <person name="Cai Y."/>
        </authorList>
    </citation>
    <scope>NUCLEOTIDE SEQUENCE</scope>
    <source>
        <strain evidence="7">CHL1</strain>
    </source>
</reference>